<dbReference type="GO" id="GO:0008270">
    <property type="term" value="F:zinc ion binding"/>
    <property type="evidence" value="ECO:0007669"/>
    <property type="project" value="UniProtKB-KW"/>
</dbReference>
<feature type="region of interest" description="Disordered" evidence="2">
    <location>
        <begin position="149"/>
        <end position="223"/>
    </location>
</feature>
<dbReference type="InterPro" id="IPR019273">
    <property type="entry name" value="Lunapark_Znf"/>
</dbReference>
<feature type="transmembrane region" description="Helical" evidence="1">
    <location>
        <begin position="84"/>
        <end position="103"/>
    </location>
</feature>
<dbReference type="GO" id="GO:0071788">
    <property type="term" value="P:endoplasmic reticulum tubular network maintenance"/>
    <property type="evidence" value="ECO:0007669"/>
    <property type="project" value="UniProtKB-UniRule"/>
</dbReference>
<keyword evidence="1" id="KW-0812">Transmembrane</keyword>
<dbReference type="PANTHER" id="PTHR22166:SF12">
    <property type="entry name" value="ENDOPLASMIC RETICULUM JUNCTION FORMATION PROTEIN LUNAPARK"/>
    <property type="match status" value="1"/>
</dbReference>
<dbReference type="AlphaFoldDB" id="A0A8E2ATK4"/>
<evidence type="ECO:0000256" key="2">
    <source>
        <dbReference type="SAM" id="MobiDB-lite"/>
    </source>
</evidence>
<keyword evidence="1" id="KW-0862">Zinc</keyword>
<feature type="region of interest" description="Disordered" evidence="2">
    <location>
        <begin position="292"/>
        <end position="340"/>
    </location>
</feature>
<evidence type="ECO:0000313" key="4">
    <source>
        <dbReference type="EMBL" id="OCH86452.1"/>
    </source>
</evidence>
<proteinExistence type="inferred from homology"/>
<organism evidence="4 5">
    <name type="scientific">Obba rivulosa</name>
    <dbReference type="NCBI Taxonomy" id="1052685"/>
    <lineage>
        <taxon>Eukaryota</taxon>
        <taxon>Fungi</taxon>
        <taxon>Dikarya</taxon>
        <taxon>Basidiomycota</taxon>
        <taxon>Agaricomycotina</taxon>
        <taxon>Agaricomycetes</taxon>
        <taxon>Polyporales</taxon>
        <taxon>Gelatoporiaceae</taxon>
        <taxon>Obba</taxon>
    </lineage>
</organism>
<keyword evidence="1" id="KW-0479">Metal-binding</keyword>
<dbReference type="InterPro" id="IPR040115">
    <property type="entry name" value="Lnp"/>
</dbReference>
<comment type="similarity">
    <text evidence="1">Belongs to the lunapark family.</text>
</comment>
<comment type="subcellular location">
    <subcellularLocation>
        <location evidence="1">Endoplasmic reticulum membrane</location>
        <topology evidence="1">Multi-pass membrane protein</topology>
    </subcellularLocation>
</comment>
<sequence length="340" mass="38365">MSFLTRWFQKKDSEDYAQVLESLALDIQKRQTRLSELRLRERRATLVVSVYALLLWLAYGGLWYTELLPNISGHRSNGKFEKTVKAIPVFLGPIVILFVRRIVQIWYTRKGDAEEKALVKLRKEQREKIEEIKKKTNYYSTRTLIERYDDGHANSVPNTPQATQLRRRLPPQGPSSDSAPTTPQRPLPLSPQQGNSRQGTPLPPNLQQHLSFVPQAPMPPPRKQWYDKLADAILGDDEVASTSAAASRYALICQKCFAHNGLVKESMFEDAQYVCPKCGFFNASIRSQRNAHAASKSVSPDAVRAPAPEPMDVDSVTPLPAHPEPREHERDAEGDVVTKG</sequence>
<dbReference type="Proteomes" id="UP000250043">
    <property type="component" value="Unassembled WGS sequence"/>
</dbReference>
<gene>
    <name evidence="4" type="ORF">OBBRIDRAFT_797157</name>
</gene>
<feature type="domain" description="Lunapark zinc ribbon" evidence="3">
    <location>
        <begin position="225"/>
        <end position="282"/>
    </location>
</feature>
<evidence type="ECO:0000313" key="5">
    <source>
        <dbReference type="Proteomes" id="UP000250043"/>
    </source>
</evidence>
<dbReference type="EMBL" id="KV722527">
    <property type="protein sequence ID" value="OCH86452.1"/>
    <property type="molecule type" value="Genomic_DNA"/>
</dbReference>
<keyword evidence="1" id="KW-1133">Transmembrane helix</keyword>
<comment type="domain">
    <text evidence="1">The C4-type zinc finger motif is necessary both for its ER three-way tubular junction localization and formation.</text>
</comment>
<dbReference type="PANTHER" id="PTHR22166">
    <property type="entry name" value="ENDOPLASMIC RETICULUM JUNCTION FORMATION PROTEIN LUNAPARK"/>
    <property type="match status" value="1"/>
</dbReference>
<reference evidence="4 5" key="1">
    <citation type="submission" date="2016-07" db="EMBL/GenBank/DDBJ databases">
        <title>Draft genome of the white-rot fungus Obba rivulosa 3A-2.</title>
        <authorList>
            <consortium name="DOE Joint Genome Institute"/>
            <person name="Miettinen O."/>
            <person name="Riley R."/>
            <person name="Acob R."/>
            <person name="Barry K."/>
            <person name="Cullen D."/>
            <person name="De Vries R."/>
            <person name="Hainaut M."/>
            <person name="Hatakka A."/>
            <person name="Henrissat B."/>
            <person name="Hilden K."/>
            <person name="Kuo R."/>
            <person name="Labutti K."/>
            <person name="Lipzen A."/>
            <person name="Makela M.R."/>
            <person name="Sandor L."/>
            <person name="Spatafora J.W."/>
            <person name="Grigoriev I.V."/>
            <person name="Hibbett D.S."/>
        </authorList>
    </citation>
    <scope>NUCLEOTIDE SEQUENCE [LARGE SCALE GENOMIC DNA]</scope>
    <source>
        <strain evidence="4 5">3A-2</strain>
    </source>
</reference>
<protein>
    <recommendedName>
        <fullName evidence="1">Endoplasmic reticulum junction formation protein lunapark</fullName>
    </recommendedName>
</protein>
<dbReference type="OrthoDB" id="1725934at2759"/>
<feature type="compositionally biased region" description="Polar residues" evidence="2">
    <location>
        <begin position="190"/>
        <end position="210"/>
    </location>
</feature>
<dbReference type="GO" id="GO:0098826">
    <property type="term" value="C:endoplasmic reticulum tubular network membrane"/>
    <property type="evidence" value="ECO:0007669"/>
    <property type="project" value="UniProtKB-UniRule"/>
</dbReference>
<dbReference type="GO" id="GO:1903373">
    <property type="term" value="P:positive regulation of endoplasmic reticulum tubular network organization"/>
    <property type="evidence" value="ECO:0007669"/>
    <property type="project" value="UniProtKB-UniRule"/>
</dbReference>
<evidence type="ECO:0000259" key="3">
    <source>
        <dbReference type="Pfam" id="PF10058"/>
    </source>
</evidence>
<comment type="function">
    <text evidence="1">Plays a role in determining ER morphology.</text>
</comment>
<keyword evidence="1" id="KW-0256">Endoplasmic reticulum</keyword>
<feature type="transmembrane region" description="Helical" evidence="1">
    <location>
        <begin position="44"/>
        <end position="64"/>
    </location>
</feature>
<feature type="compositionally biased region" description="Polar residues" evidence="2">
    <location>
        <begin position="155"/>
        <end position="164"/>
    </location>
</feature>
<evidence type="ECO:0000256" key="1">
    <source>
        <dbReference type="RuleBase" id="RU367073"/>
    </source>
</evidence>
<keyword evidence="5" id="KW-1185">Reference proteome</keyword>
<dbReference type="Pfam" id="PF10058">
    <property type="entry name" value="Zn_ribbon_10"/>
    <property type="match status" value="1"/>
</dbReference>
<keyword evidence="1" id="KW-0472">Membrane</keyword>
<feature type="compositionally biased region" description="Basic and acidic residues" evidence="2">
    <location>
        <begin position="323"/>
        <end position="340"/>
    </location>
</feature>
<keyword evidence="1" id="KW-0863">Zinc-finger</keyword>
<name>A0A8E2ATK4_9APHY</name>
<accession>A0A8E2ATK4</accession>